<keyword evidence="1" id="KW-0472">Membrane</keyword>
<evidence type="ECO:0000313" key="2">
    <source>
        <dbReference type="EMBL" id="KZB69215.1"/>
    </source>
</evidence>
<name>A0A154LBN3_9PROT</name>
<sequence length="122" mass="13531">MTMDYYPALSPIRTGLACKCPRCGGGKLFSGFLNVRESCSQCGLDLRGHDAGDGPAVFIIFILGFIVVPMALWVEMTYMPPLWLHAVLWFPTIIGVTLALLRPLKGLMVALQYRHRSTSEQD</sequence>
<dbReference type="Proteomes" id="UP000076335">
    <property type="component" value="Unassembled WGS sequence"/>
</dbReference>
<evidence type="ECO:0000256" key="1">
    <source>
        <dbReference type="SAM" id="Phobius"/>
    </source>
</evidence>
<accession>A0A154LBN3</accession>
<feature type="transmembrane region" description="Helical" evidence="1">
    <location>
        <begin position="56"/>
        <end position="76"/>
    </location>
</feature>
<dbReference type="AlphaFoldDB" id="A0A154LBN3"/>
<dbReference type="InterPro" id="IPR009325">
    <property type="entry name" value="DUF983"/>
</dbReference>
<dbReference type="EMBL" id="LPVY01000002">
    <property type="protein sequence ID" value="KZB69215.1"/>
    <property type="molecule type" value="Genomic_DNA"/>
</dbReference>
<evidence type="ECO:0000313" key="3">
    <source>
        <dbReference type="Proteomes" id="UP000076335"/>
    </source>
</evidence>
<organism evidence="2 3">
    <name type="scientific">Thalassospira lucentensis</name>
    <dbReference type="NCBI Taxonomy" id="168935"/>
    <lineage>
        <taxon>Bacteria</taxon>
        <taxon>Pseudomonadati</taxon>
        <taxon>Pseudomonadota</taxon>
        <taxon>Alphaproteobacteria</taxon>
        <taxon>Rhodospirillales</taxon>
        <taxon>Thalassospiraceae</taxon>
        <taxon>Thalassospira</taxon>
    </lineage>
</organism>
<proteinExistence type="predicted"/>
<evidence type="ECO:0008006" key="4">
    <source>
        <dbReference type="Google" id="ProtNLM"/>
    </source>
</evidence>
<keyword evidence="1" id="KW-0812">Transmembrane</keyword>
<feature type="transmembrane region" description="Helical" evidence="1">
    <location>
        <begin position="82"/>
        <end position="101"/>
    </location>
</feature>
<gene>
    <name evidence="2" type="ORF">AUP42_10070</name>
</gene>
<protein>
    <recommendedName>
        <fullName evidence="4">DUF983 domain-containing protein</fullName>
    </recommendedName>
</protein>
<keyword evidence="1" id="KW-1133">Transmembrane helix</keyword>
<reference evidence="2 3" key="1">
    <citation type="submission" date="2015-12" db="EMBL/GenBank/DDBJ databases">
        <title>Genome sequence of Thalassospira lucentensis MCCC 1A02072.</title>
        <authorList>
            <person name="Lu L."/>
            <person name="Lai Q."/>
            <person name="Shao Z."/>
            <person name="Qian P."/>
        </authorList>
    </citation>
    <scope>NUCLEOTIDE SEQUENCE [LARGE SCALE GENOMIC DNA]</scope>
    <source>
        <strain evidence="2 3">MCCC 1A02072</strain>
    </source>
</reference>
<dbReference type="OrthoDB" id="9799456at2"/>
<dbReference type="RefSeq" id="WP_062948359.1">
    <property type="nucleotide sequence ID" value="NZ_CP136684.1"/>
</dbReference>
<dbReference type="Pfam" id="PF06170">
    <property type="entry name" value="DUF983"/>
    <property type="match status" value="1"/>
</dbReference>
<comment type="caution">
    <text evidence="2">The sequence shown here is derived from an EMBL/GenBank/DDBJ whole genome shotgun (WGS) entry which is preliminary data.</text>
</comment>